<evidence type="ECO:0000313" key="1">
    <source>
        <dbReference type="EMBL" id="WCT71926.1"/>
    </source>
</evidence>
<dbReference type="EMBL" id="CP117411">
    <property type="protein sequence ID" value="WCT71926.1"/>
    <property type="molecule type" value="Genomic_DNA"/>
</dbReference>
<evidence type="ECO:0000313" key="2">
    <source>
        <dbReference type="Proteomes" id="UP001220395"/>
    </source>
</evidence>
<name>A0ABY7TFB0_9SPHN</name>
<dbReference type="RefSeq" id="WP_273685873.1">
    <property type="nucleotide sequence ID" value="NZ_CP117411.1"/>
</dbReference>
<gene>
    <name evidence="1" type="ORF">PQ455_09695</name>
</gene>
<organism evidence="1 2">
    <name type="scientific">Sphingomonas naphthae</name>
    <dbReference type="NCBI Taxonomy" id="1813468"/>
    <lineage>
        <taxon>Bacteria</taxon>
        <taxon>Pseudomonadati</taxon>
        <taxon>Pseudomonadota</taxon>
        <taxon>Alphaproteobacteria</taxon>
        <taxon>Sphingomonadales</taxon>
        <taxon>Sphingomonadaceae</taxon>
        <taxon>Sphingomonas</taxon>
    </lineage>
</organism>
<proteinExistence type="predicted"/>
<dbReference type="Proteomes" id="UP001220395">
    <property type="component" value="Chromosome"/>
</dbReference>
<protein>
    <submittedName>
        <fullName evidence="1">Uncharacterized protein</fullName>
    </submittedName>
</protein>
<keyword evidence="2" id="KW-1185">Reference proteome</keyword>
<sequence>MATLNFETADQTVASTPIRVRATRSDVPGFCLLARLLIWCTRNAR</sequence>
<reference evidence="1 2" key="1">
    <citation type="submission" date="2023-02" db="EMBL/GenBank/DDBJ databases">
        <title>Genome sequence of Sphingomonas naphthae.</title>
        <authorList>
            <person name="Kim S."/>
            <person name="Heo J."/>
            <person name="Kwon S.-W."/>
        </authorList>
    </citation>
    <scope>NUCLEOTIDE SEQUENCE [LARGE SCALE GENOMIC DNA]</scope>
    <source>
        <strain evidence="1 2">KACC 18716</strain>
    </source>
</reference>
<accession>A0ABY7TFB0</accession>